<evidence type="ECO:0000313" key="2">
    <source>
        <dbReference type="Proteomes" id="UP001180481"/>
    </source>
</evidence>
<evidence type="ECO:0008006" key="3">
    <source>
        <dbReference type="Google" id="ProtNLM"/>
    </source>
</evidence>
<gene>
    <name evidence="1" type="ORF">RF683_05900</name>
</gene>
<dbReference type="EMBL" id="CP133721">
    <property type="protein sequence ID" value="WMW77029.1"/>
    <property type="molecule type" value="Genomic_DNA"/>
</dbReference>
<organism evidence="1 2">
    <name type="scientific">Flavobacterium nakdongensis</name>
    <dbReference type="NCBI Taxonomy" id="3073563"/>
    <lineage>
        <taxon>Bacteria</taxon>
        <taxon>Pseudomonadati</taxon>
        <taxon>Bacteroidota</taxon>
        <taxon>Flavobacteriia</taxon>
        <taxon>Flavobacteriales</taxon>
        <taxon>Flavobacteriaceae</taxon>
        <taxon>Flavobacterium</taxon>
    </lineage>
</organism>
<dbReference type="Proteomes" id="UP001180481">
    <property type="component" value="Chromosome"/>
</dbReference>
<proteinExistence type="predicted"/>
<reference evidence="1" key="1">
    <citation type="submission" date="2023-09" db="EMBL/GenBank/DDBJ databases">
        <title>Flavobacterium sp. 20NA77.7 isolated from freshwater.</title>
        <authorList>
            <person name="Le V."/>
            <person name="Ko S.-R."/>
            <person name="Ahn C.-Y."/>
            <person name="Oh H.-M."/>
        </authorList>
    </citation>
    <scope>NUCLEOTIDE SEQUENCE</scope>
    <source>
        <strain evidence="1">20NA77.7</strain>
    </source>
</reference>
<sequence length="337" mass="39671">MDVIIKSFNRPYYLERCLHTLYTYVTDLAGEVYVLDDGTPEPYLAKIQTKFPQIKILTSAFYQDKQEKVTQGIPVHEYKVPIDLWVATAQSVSDYFVLLEDDMWFTQAISLTTIEKEMRENNVVMTKLFWLGNPNLIQHKREIPTPNLVILEPKLYTTLPWLYDFIFYRFYRFKIKRILNLLGIHSEKKRIAYYTLYSVAGMIFEKNYFLAMWQNHKNEVSEGLQLFNAVKKWQASKGSYTVARLPQEVVKTGFISSATNQYKEHYAEAMDMNQFNLLLNEAWFQDKFDSLASLPKDFSSAAVLDLLASKESIAPTNWKKWYHNFRKQYIDIGCHID</sequence>
<name>A0ABY9R8E9_9FLAO</name>
<protein>
    <recommendedName>
        <fullName evidence="3">Glycosyltransferase family 2 protein</fullName>
    </recommendedName>
</protein>
<evidence type="ECO:0000313" key="1">
    <source>
        <dbReference type="EMBL" id="WMW77029.1"/>
    </source>
</evidence>
<dbReference type="InterPro" id="IPR029044">
    <property type="entry name" value="Nucleotide-diphossugar_trans"/>
</dbReference>
<dbReference type="SUPFAM" id="SSF53448">
    <property type="entry name" value="Nucleotide-diphospho-sugar transferases"/>
    <property type="match status" value="1"/>
</dbReference>
<keyword evidence="2" id="KW-1185">Reference proteome</keyword>
<dbReference type="Gene3D" id="3.90.550.10">
    <property type="entry name" value="Spore Coat Polysaccharide Biosynthesis Protein SpsA, Chain A"/>
    <property type="match status" value="1"/>
</dbReference>
<accession>A0ABY9R8E9</accession>
<dbReference type="RefSeq" id="WP_309531414.1">
    <property type="nucleotide sequence ID" value="NZ_CP133721.1"/>
</dbReference>